<sequence>MHFLNAIILTLGGALLSSGCEMDCRNGINKAFADNYSPIIANHMAVLVEDIKTTFAVEVQDIPELGGEIERSVSELQTTILNRLPKAVDRQVFTKYRGPCPQDIEGCPNYNCSSLCGSPGSVIYFIDDALQLANAGVVGQIQKDTEPGRIFHKSIRSAITSKLGNAPVNVESKLKTVLQDLHDRAVDMCDEACYSKWTSQIIGLLKTFD</sequence>
<reference evidence="2 3" key="1">
    <citation type="submission" date="2023-04" db="EMBL/GenBank/DDBJ databases">
        <title>Genome of Basidiobolus ranarum AG-B5.</title>
        <authorList>
            <person name="Stajich J.E."/>
            <person name="Carter-House D."/>
            <person name="Gryganskyi A."/>
        </authorList>
    </citation>
    <scope>NUCLEOTIDE SEQUENCE [LARGE SCALE GENOMIC DNA]</scope>
    <source>
        <strain evidence="2 3">AG-B5</strain>
    </source>
</reference>
<dbReference type="EMBL" id="JASJQH010008291">
    <property type="protein sequence ID" value="KAK9693711.1"/>
    <property type="molecule type" value="Genomic_DNA"/>
</dbReference>
<evidence type="ECO:0000313" key="2">
    <source>
        <dbReference type="EMBL" id="KAK9693711.1"/>
    </source>
</evidence>
<evidence type="ECO:0000313" key="3">
    <source>
        <dbReference type="Proteomes" id="UP001479436"/>
    </source>
</evidence>
<feature type="chain" id="PRO_5045398472" evidence="1">
    <location>
        <begin position="20"/>
        <end position="209"/>
    </location>
</feature>
<proteinExistence type="predicted"/>
<keyword evidence="3" id="KW-1185">Reference proteome</keyword>
<dbReference type="Proteomes" id="UP001479436">
    <property type="component" value="Unassembled WGS sequence"/>
</dbReference>
<organism evidence="2 3">
    <name type="scientific">Basidiobolus ranarum</name>
    <dbReference type="NCBI Taxonomy" id="34480"/>
    <lineage>
        <taxon>Eukaryota</taxon>
        <taxon>Fungi</taxon>
        <taxon>Fungi incertae sedis</taxon>
        <taxon>Zoopagomycota</taxon>
        <taxon>Entomophthoromycotina</taxon>
        <taxon>Basidiobolomycetes</taxon>
        <taxon>Basidiobolales</taxon>
        <taxon>Basidiobolaceae</taxon>
        <taxon>Basidiobolus</taxon>
    </lineage>
</organism>
<comment type="caution">
    <text evidence="2">The sequence shown here is derived from an EMBL/GenBank/DDBJ whole genome shotgun (WGS) entry which is preliminary data.</text>
</comment>
<feature type="signal peptide" evidence="1">
    <location>
        <begin position="1"/>
        <end position="19"/>
    </location>
</feature>
<accession>A0ABR2VQF5</accession>
<protein>
    <submittedName>
        <fullName evidence="2">Uncharacterized protein</fullName>
    </submittedName>
</protein>
<gene>
    <name evidence="2" type="ORF">K7432_013763</name>
</gene>
<name>A0ABR2VQF5_9FUNG</name>
<keyword evidence="1" id="KW-0732">Signal</keyword>
<evidence type="ECO:0000256" key="1">
    <source>
        <dbReference type="SAM" id="SignalP"/>
    </source>
</evidence>